<accession>A0A364K919</accession>
<keyword evidence="1" id="KW-0540">Nuclease</keyword>
<comment type="caution">
    <text evidence="1">The sequence shown here is derived from an EMBL/GenBank/DDBJ whole genome shotgun (WGS) entry which is preliminary data.</text>
</comment>
<dbReference type="AlphaFoldDB" id="A0A364K919"/>
<gene>
    <name evidence="1" type="ORF">DL897_01280</name>
</gene>
<organism evidence="1 2">
    <name type="scientific">Thermoflavimicrobium daqui</name>
    <dbReference type="NCBI Taxonomy" id="2137476"/>
    <lineage>
        <taxon>Bacteria</taxon>
        <taxon>Bacillati</taxon>
        <taxon>Bacillota</taxon>
        <taxon>Bacilli</taxon>
        <taxon>Bacillales</taxon>
        <taxon>Thermoactinomycetaceae</taxon>
        <taxon>Thermoflavimicrobium</taxon>
    </lineage>
</organism>
<dbReference type="PANTHER" id="PTHR38733">
    <property type="entry name" value="PROTEIN MCRC"/>
    <property type="match status" value="1"/>
</dbReference>
<dbReference type="RefSeq" id="WP_113657317.1">
    <property type="nucleotide sequence ID" value="NZ_KZ845663.1"/>
</dbReference>
<reference evidence="1 2" key="2">
    <citation type="submission" date="2018-06" db="EMBL/GenBank/DDBJ databases">
        <authorList>
            <person name="Zhirakovskaya E."/>
        </authorList>
    </citation>
    <scope>NUCLEOTIDE SEQUENCE [LARGE SCALE GENOMIC DNA]</scope>
    <source>
        <strain evidence="1 2">FBKL4.011</strain>
    </source>
</reference>
<dbReference type="Proteomes" id="UP000251213">
    <property type="component" value="Unassembled WGS sequence"/>
</dbReference>
<dbReference type="InterPro" id="IPR011604">
    <property type="entry name" value="PDDEXK-like_dom_sf"/>
</dbReference>
<name>A0A364K919_9BACL</name>
<keyword evidence="1" id="KW-0255">Endonuclease</keyword>
<dbReference type="GO" id="GO:0004519">
    <property type="term" value="F:endonuclease activity"/>
    <property type="evidence" value="ECO:0007669"/>
    <property type="project" value="UniProtKB-KW"/>
</dbReference>
<reference evidence="1 2" key="1">
    <citation type="submission" date="2018-06" db="EMBL/GenBank/DDBJ databases">
        <title>Thermoflavimicrobium daqus sp. nov., a thermophilic microbe isolated from Moutai-flavour Daqu.</title>
        <authorList>
            <person name="Wang X."/>
            <person name="Zhou H."/>
        </authorList>
    </citation>
    <scope>NUCLEOTIDE SEQUENCE [LARGE SCALE GENOMIC DNA]</scope>
    <source>
        <strain evidence="1 2">FBKL4.011</strain>
    </source>
</reference>
<dbReference type="Gene3D" id="3.90.320.10">
    <property type="match status" value="1"/>
</dbReference>
<dbReference type="OrthoDB" id="9786961at2"/>
<sequence>MRNWLMIKDYGIRWLNKEELTESLAHQILYTYHKQLDIEFPSPKTNGRWKLIAKGWVGSIPLSKDLGIQIIPRVSIHQLYRMLGYAYHLNSLQFHDSLNQYETVQQVYEKLAELLAHKIFVRYQKGLSKKYQEKQEKSSILRGRLNLSKLVQTPHLVEVPYTYLEQTVDHEDNQILLWTLHQILRFSLCTKETSLREMRKVYHCLRWGVSLKPYQAKDCSQRVYHPSNKDYQQLHALCRLFLDQMAPVKKEGGYDAPLFLVYMPRLYELFVTEWIKAHLPSSYQLKAQEQINIGENNPIRFRMDIVIYQAGTAKYILDIKYKTNREPSQNDIFQLVSYAYTKGCTEAILVYPTRQIVPIDQWIRKIRVRTLSFPLDGDLTEGGEEFLQQLFETR</sequence>
<dbReference type="PANTHER" id="PTHR38733:SF1">
    <property type="entry name" value="TYPE IV METHYL-DIRECTED RESTRICTION ENZYME ECOKMCRBC"/>
    <property type="match status" value="1"/>
</dbReference>
<protein>
    <submittedName>
        <fullName evidence="1">Restriction endonuclease</fullName>
    </submittedName>
</protein>
<dbReference type="EMBL" id="QJKK01000001">
    <property type="protein sequence ID" value="RAL26712.1"/>
    <property type="molecule type" value="Genomic_DNA"/>
</dbReference>
<proteinExistence type="predicted"/>
<dbReference type="Pfam" id="PF10117">
    <property type="entry name" value="McrBC"/>
    <property type="match status" value="1"/>
</dbReference>
<evidence type="ECO:0000313" key="1">
    <source>
        <dbReference type="EMBL" id="RAL26712.1"/>
    </source>
</evidence>
<evidence type="ECO:0000313" key="2">
    <source>
        <dbReference type="Proteomes" id="UP000251213"/>
    </source>
</evidence>
<keyword evidence="2" id="KW-1185">Reference proteome</keyword>
<keyword evidence="1" id="KW-0378">Hydrolase</keyword>
<dbReference type="InterPro" id="IPR019292">
    <property type="entry name" value="McrC"/>
</dbReference>